<evidence type="ECO:0000313" key="2">
    <source>
        <dbReference type="Proteomes" id="UP001652661"/>
    </source>
</evidence>
<feature type="compositionally biased region" description="Polar residues" evidence="1">
    <location>
        <begin position="899"/>
        <end position="908"/>
    </location>
</feature>
<feature type="compositionally biased region" description="Basic and acidic residues" evidence="1">
    <location>
        <begin position="213"/>
        <end position="224"/>
    </location>
</feature>
<dbReference type="OrthoDB" id="10002522at2759"/>
<feature type="compositionally biased region" description="Basic and acidic residues" evidence="1">
    <location>
        <begin position="555"/>
        <end position="585"/>
    </location>
</feature>
<accession>A0A6P4ILK2</accession>
<dbReference type="PANTHER" id="PTHR14435">
    <property type="entry name" value="ZINC FINGER PROTEIN 106"/>
    <property type="match status" value="1"/>
</dbReference>
<feature type="compositionally biased region" description="Basic and acidic residues" evidence="1">
    <location>
        <begin position="611"/>
        <end position="620"/>
    </location>
</feature>
<feature type="compositionally biased region" description="Basic and acidic residues" evidence="1">
    <location>
        <begin position="529"/>
        <end position="544"/>
    </location>
</feature>
<feature type="compositionally biased region" description="Polar residues" evidence="1">
    <location>
        <begin position="496"/>
        <end position="505"/>
    </location>
</feature>
<feature type="compositionally biased region" description="Basic and acidic residues" evidence="1">
    <location>
        <begin position="466"/>
        <end position="488"/>
    </location>
</feature>
<sequence length="1510" mass="170150">MSEQQPSGDSAPASTGAASAGGGDPGWSGKNAERGSGHTGGPPNQNNWRQNNSMQYNSRPWHRGRADSGHFKNRAWNNYNHRDTPYRRHNNTNYGSRGRQERDYTQRIDYHTKNYHERRERSGERELERSPRKPRNSEDSYRTSGRYRDHHYRDQHHRYQRRWSEENSAKSTVHNDSIGNESSSHPSGSTGHINRNINDSAELAEKVVEVVEASEADHRKDKSPSKKLKSPTQDKPSKDTPTEEASQPSLNPPRIQVRPLTQLLKQEILAVTQENRLNQRPVGSSTPPARISSPSRQTFKPVLKNRRRTVSSSNQNGAGPSTSQFSESEAIINNRIAGMDKESLKYIINNSDTIYDEHLKVQARKRLREEIRRQLKAIELDQPKDNPVTELVEDEIVDAIKLPELLLQEIEKCFGKEFIEDQKLQDTEENLSSFHEFNAPGTEFSEVEISKKHFQASEECNQESATNRKDSKSIKDSEQSSKKSDHQSNEPALKIENQSNSNQNKVTEEFTENDNTIYAPSDIIQDNSGKNEDKVNQKLEIQAKRKERRDRRKQNKLEFKMKRSKDLMSRLKAADEVKMMAEKRLAKSRGPLLPTPPDGRIPNKFDLPQDQPKRKSEDPRAASCESETNAMISVPEIDAPPDSEAEMKHSPSQTRERTPKLSESKKQSTRKTPSVKQTSKSTKNKSDINIPLNKVIKSESNTSPIRISSLPKDVIELLSSSEEDVGEENSTVDMEIDAPEENQAMEPEPATIDDAASDHSSNSHCSTESEKRRFRLKLQSDAENVVDSFEKLILPHLRETLSDRYHFQHSANLQSRLHFISCVVTSSEHNPKRFSKIDVAKIQRNLKAPDNRQSIEFLLKEIVSVVSLQKQRRREQEEQTAVNGLSPKKVEQIVKETPKASTSPISSMDQRLQKLPAPQSPNGLTSVVSLSPLQSPPALPAAQNPQPYPIGLPFMSMDSNLYRFYPAGFSQLRNGTDKVEPLAQVGELLTQNIAEIDRHLMENQNRRSILEEMIVKFQQEISHLDKQSLELQSRKIMLLISSNQTVTAAPPPPVASSRSSPPPVSPTQEPTQEENVRQTRSRTRFRYVKLLPRRVKLIPKRATKKSVKSDEVSDQSQQEIADKEECDQEQAKEEKSRLENLSDVEEEIQDETDSPPTAKPKSSPLSKQKASVSKHPLAVIPPLPPPPPPPEPICHFSDELHPSTDFPELNSQCNVGLIPQGMLHDVVSPITQLRIFRKYVIAASEDGDIYMFHLISHKLERKITKHSEAITNMFLCEKDSLLYTTSLDGFFKKTSLENLERVMQTVYFKEPLQSIDIAWGVAFIGSRWGNIFTFNVTTNKQAEMSLVSTGQSIIAIKATKEGVRKILILGCKGSSIYMNDATNGLLLRRLCVPGGLNVYSLLLSDGHIYCGTQKNQIYQFEFVTGNLVTKLSCGNGAVSIVSYKERYLLAGCYDGFIYVLDKVTGKQVGRFEGAGRLVLALAVAGDKIVTSSKDNSLGILEVPAAMVNDQ</sequence>
<feature type="region of interest" description="Disordered" evidence="1">
    <location>
        <begin position="1046"/>
        <end position="1083"/>
    </location>
</feature>
<feature type="compositionally biased region" description="Polar residues" evidence="1">
    <location>
        <begin position="310"/>
        <end position="326"/>
    </location>
</feature>
<gene>
    <name evidence="3" type="primary">LOC108075619</name>
</gene>
<evidence type="ECO:0000313" key="3">
    <source>
        <dbReference type="RefSeq" id="XP_017023641.1"/>
    </source>
</evidence>
<feature type="region of interest" description="Disordered" evidence="1">
    <location>
        <begin position="1101"/>
        <end position="1175"/>
    </location>
</feature>
<feature type="compositionally biased region" description="Basic residues" evidence="1">
    <location>
        <begin position="545"/>
        <end position="554"/>
    </location>
</feature>
<dbReference type="InterPro" id="IPR042622">
    <property type="entry name" value="Znf106"/>
</dbReference>
<name>A0A6P4ILK2_DROKI</name>
<feature type="compositionally biased region" description="Polar residues" evidence="1">
    <location>
        <begin position="169"/>
        <end position="195"/>
    </location>
</feature>
<dbReference type="InterPro" id="IPR015943">
    <property type="entry name" value="WD40/YVTN_repeat-like_dom_sf"/>
</dbReference>
<dbReference type="Proteomes" id="UP001652661">
    <property type="component" value="Chromosome 3R"/>
</dbReference>
<feature type="region of interest" description="Disordered" evidence="1">
    <location>
        <begin position="889"/>
        <end position="908"/>
    </location>
</feature>
<dbReference type="SUPFAM" id="SSF50978">
    <property type="entry name" value="WD40 repeat-like"/>
    <property type="match status" value="1"/>
</dbReference>
<dbReference type="SMART" id="SM00320">
    <property type="entry name" value="WD40"/>
    <property type="match status" value="4"/>
</dbReference>
<dbReference type="InterPro" id="IPR036322">
    <property type="entry name" value="WD40_repeat_dom_sf"/>
</dbReference>
<feature type="region of interest" description="Disordered" evidence="1">
    <location>
        <begin position="1"/>
        <end position="195"/>
    </location>
</feature>
<dbReference type="RefSeq" id="XP_017023641.1">
    <property type="nucleotide sequence ID" value="XM_017168152.2"/>
</dbReference>
<feature type="compositionally biased region" description="Basic residues" evidence="1">
    <location>
        <begin position="148"/>
        <end position="161"/>
    </location>
</feature>
<feature type="compositionally biased region" description="Polar residues" evidence="1">
    <location>
        <begin position="670"/>
        <end position="681"/>
    </location>
</feature>
<feature type="region of interest" description="Disordered" evidence="1">
    <location>
        <begin position="752"/>
        <end position="771"/>
    </location>
</feature>
<reference evidence="3" key="1">
    <citation type="submission" date="2025-08" db="UniProtKB">
        <authorList>
            <consortium name="RefSeq"/>
        </authorList>
    </citation>
    <scope>IDENTIFICATION</scope>
    <source>
        <strain evidence="3">14028-0561.14</strain>
        <tissue evidence="3">Whole fly</tissue>
    </source>
</reference>
<dbReference type="GeneID" id="108075619"/>
<organism evidence="2 3">
    <name type="scientific">Drosophila kikkawai</name>
    <name type="common">Fruit fly</name>
    <dbReference type="NCBI Taxonomy" id="30033"/>
    <lineage>
        <taxon>Eukaryota</taxon>
        <taxon>Metazoa</taxon>
        <taxon>Ecdysozoa</taxon>
        <taxon>Arthropoda</taxon>
        <taxon>Hexapoda</taxon>
        <taxon>Insecta</taxon>
        <taxon>Pterygota</taxon>
        <taxon>Neoptera</taxon>
        <taxon>Endopterygota</taxon>
        <taxon>Diptera</taxon>
        <taxon>Brachycera</taxon>
        <taxon>Muscomorpha</taxon>
        <taxon>Ephydroidea</taxon>
        <taxon>Drosophilidae</taxon>
        <taxon>Drosophila</taxon>
        <taxon>Sophophora</taxon>
    </lineage>
</organism>
<feature type="compositionally biased region" description="Basic and acidic residues" evidence="1">
    <location>
        <begin position="645"/>
        <end position="666"/>
    </location>
</feature>
<dbReference type="PANTHER" id="PTHR14435:SF2">
    <property type="entry name" value="ZINC FINGER PROTEIN 106"/>
    <property type="match status" value="1"/>
</dbReference>
<proteinExistence type="predicted"/>
<feature type="compositionally biased region" description="Polar residues" evidence="1">
    <location>
        <begin position="275"/>
        <end position="298"/>
    </location>
</feature>
<feature type="region of interest" description="Disordered" evidence="1">
    <location>
        <begin position="275"/>
        <end position="326"/>
    </location>
</feature>
<dbReference type="GO" id="GO:0003723">
    <property type="term" value="F:RNA binding"/>
    <property type="evidence" value="ECO:0007669"/>
    <property type="project" value="InterPro"/>
</dbReference>
<feature type="compositionally biased region" description="Low complexity" evidence="1">
    <location>
        <begin position="1"/>
        <end position="18"/>
    </location>
</feature>
<evidence type="ECO:0000256" key="1">
    <source>
        <dbReference type="SAM" id="MobiDB-lite"/>
    </source>
</evidence>
<feature type="compositionally biased region" description="Basic and acidic residues" evidence="1">
    <location>
        <begin position="98"/>
        <end position="141"/>
    </location>
</feature>
<feature type="compositionally biased region" description="Basic and acidic residues" evidence="1">
    <location>
        <begin position="1129"/>
        <end position="1140"/>
    </location>
</feature>
<feature type="region of interest" description="Disordered" evidence="1">
    <location>
        <begin position="213"/>
        <end position="258"/>
    </location>
</feature>
<keyword evidence="2" id="KW-1185">Reference proteome</keyword>
<feature type="compositionally biased region" description="Polar residues" evidence="1">
    <location>
        <begin position="513"/>
        <end position="528"/>
    </location>
</feature>
<feature type="region of interest" description="Disordered" evidence="1">
    <location>
        <begin position="455"/>
        <end position="689"/>
    </location>
</feature>
<feature type="compositionally biased region" description="Basic and acidic residues" evidence="1">
    <location>
        <begin position="889"/>
        <end position="898"/>
    </location>
</feature>
<feature type="compositionally biased region" description="Acidic residues" evidence="1">
    <location>
        <begin position="1142"/>
        <end position="1153"/>
    </location>
</feature>
<protein>
    <submittedName>
        <fullName evidence="3">Leucine-rich repeat-containing protein DDB_G0290503</fullName>
    </submittedName>
</protein>
<feature type="compositionally biased region" description="Pro residues" evidence="1">
    <location>
        <begin position="1049"/>
        <end position="1065"/>
    </location>
</feature>
<dbReference type="Gene3D" id="2.130.10.10">
    <property type="entry name" value="YVTN repeat-like/Quinoprotein amine dehydrogenase"/>
    <property type="match status" value="2"/>
</dbReference>
<dbReference type="InterPro" id="IPR001680">
    <property type="entry name" value="WD40_rpt"/>
</dbReference>
<feature type="compositionally biased region" description="Polar residues" evidence="1">
    <location>
        <begin position="42"/>
        <end position="58"/>
    </location>
</feature>